<dbReference type="Proteomes" id="UP000297853">
    <property type="component" value="Unassembled WGS sequence"/>
</dbReference>
<evidence type="ECO:0008006" key="4">
    <source>
        <dbReference type="Google" id="ProtNLM"/>
    </source>
</evidence>
<organism evidence="2 3">
    <name type="scientific">Cryobacterium sinapicolor</name>
    <dbReference type="NCBI Taxonomy" id="1259236"/>
    <lineage>
        <taxon>Bacteria</taxon>
        <taxon>Bacillati</taxon>
        <taxon>Actinomycetota</taxon>
        <taxon>Actinomycetes</taxon>
        <taxon>Micrococcales</taxon>
        <taxon>Microbacteriaceae</taxon>
        <taxon>Cryobacterium</taxon>
    </lineage>
</organism>
<gene>
    <name evidence="2" type="ORF">E3T28_14980</name>
</gene>
<name>A0ABY2ITN8_9MICO</name>
<feature type="chain" id="PRO_5045857004" description="Lipoprotein" evidence="1">
    <location>
        <begin position="21"/>
        <end position="185"/>
    </location>
</feature>
<evidence type="ECO:0000313" key="3">
    <source>
        <dbReference type="Proteomes" id="UP000297853"/>
    </source>
</evidence>
<reference evidence="2 3" key="1">
    <citation type="submission" date="2019-03" db="EMBL/GenBank/DDBJ databases">
        <title>Genomics of glacier-inhabiting Cryobacterium strains.</title>
        <authorList>
            <person name="Liu Q."/>
            <person name="Xin Y.-H."/>
        </authorList>
    </citation>
    <scope>NUCLEOTIDE SEQUENCE [LARGE SCALE GENOMIC DNA]</scope>
    <source>
        <strain evidence="2 3">TMT1-23-1</strain>
    </source>
</reference>
<evidence type="ECO:0000313" key="2">
    <source>
        <dbReference type="EMBL" id="TFC94596.1"/>
    </source>
</evidence>
<feature type="signal peptide" evidence="1">
    <location>
        <begin position="1"/>
        <end position="20"/>
    </location>
</feature>
<proteinExistence type="predicted"/>
<keyword evidence="3" id="KW-1185">Reference proteome</keyword>
<dbReference type="PROSITE" id="PS51257">
    <property type="entry name" value="PROKAR_LIPOPROTEIN"/>
    <property type="match status" value="1"/>
</dbReference>
<dbReference type="EMBL" id="SOGQ01000083">
    <property type="protein sequence ID" value="TFC94596.1"/>
    <property type="molecule type" value="Genomic_DNA"/>
</dbReference>
<evidence type="ECO:0000256" key="1">
    <source>
        <dbReference type="SAM" id="SignalP"/>
    </source>
</evidence>
<comment type="caution">
    <text evidence="2">The sequence shown here is derived from an EMBL/GenBank/DDBJ whole genome shotgun (WGS) entry which is preliminary data.</text>
</comment>
<dbReference type="RefSeq" id="WP_134432773.1">
    <property type="nucleotide sequence ID" value="NZ_SOGQ01000083.1"/>
</dbReference>
<sequence length="185" mass="19810">MKRDLLVLGSMLLLGMLALTGCTPEPTPRASETSVPTDGPVFASDEEALAAATEAYAAYLRTSDEISAAGGVGAERMEPLVSAEVLTSELEGFQGFVEANARSVGVTTFMVHSMQSAKFLRPEETIISLYVCEDVSGLEVVDSIGNSLVSASRETITPFEVQFQMDGGLQLILEFRSVWRGESFC</sequence>
<protein>
    <recommendedName>
        <fullName evidence="4">Lipoprotein</fullName>
    </recommendedName>
</protein>
<keyword evidence="1" id="KW-0732">Signal</keyword>
<accession>A0ABY2ITN8</accession>